<evidence type="ECO:0000313" key="2">
    <source>
        <dbReference type="Proteomes" id="UP001055811"/>
    </source>
</evidence>
<protein>
    <submittedName>
        <fullName evidence="1">Uncharacterized protein</fullName>
    </submittedName>
</protein>
<proteinExistence type="predicted"/>
<accession>A0ACB9E115</accession>
<dbReference type="EMBL" id="CM042012">
    <property type="protein sequence ID" value="KAI3752405.1"/>
    <property type="molecule type" value="Genomic_DNA"/>
</dbReference>
<keyword evidence="2" id="KW-1185">Reference proteome</keyword>
<name>A0ACB9E115_CICIN</name>
<gene>
    <name evidence="1" type="ORF">L2E82_24433</name>
</gene>
<reference evidence="2" key="1">
    <citation type="journal article" date="2022" name="Mol. Ecol. Resour.">
        <title>The genomes of chicory, endive, great burdock and yacon provide insights into Asteraceae palaeo-polyploidization history and plant inulin production.</title>
        <authorList>
            <person name="Fan W."/>
            <person name="Wang S."/>
            <person name="Wang H."/>
            <person name="Wang A."/>
            <person name="Jiang F."/>
            <person name="Liu H."/>
            <person name="Zhao H."/>
            <person name="Xu D."/>
            <person name="Zhang Y."/>
        </authorList>
    </citation>
    <scope>NUCLEOTIDE SEQUENCE [LARGE SCALE GENOMIC DNA]</scope>
    <source>
        <strain evidence="2">cv. Punajuju</strain>
    </source>
</reference>
<comment type="caution">
    <text evidence="1">The sequence shown here is derived from an EMBL/GenBank/DDBJ whole genome shotgun (WGS) entry which is preliminary data.</text>
</comment>
<reference evidence="1 2" key="2">
    <citation type="journal article" date="2022" name="Mol. Ecol. Resour.">
        <title>The genomes of chicory, endive, great burdock and yacon provide insights into Asteraceae paleo-polyploidization history and plant inulin production.</title>
        <authorList>
            <person name="Fan W."/>
            <person name="Wang S."/>
            <person name="Wang H."/>
            <person name="Wang A."/>
            <person name="Jiang F."/>
            <person name="Liu H."/>
            <person name="Zhao H."/>
            <person name="Xu D."/>
            <person name="Zhang Y."/>
        </authorList>
    </citation>
    <scope>NUCLEOTIDE SEQUENCE [LARGE SCALE GENOMIC DNA]</scope>
    <source>
        <strain evidence="2">cv. Punajuju</strain>
        <tissue evidence="1">Leaves</tissue>
    </source>
</reference>
<sequence>MAEKDLPVSSQPEVESEQESLKYLDPVQKAAQHAVPYASKAYDYAKGNSGSLKPHVETIEDTLSCDTFQDISKNVLKFFDSKVDESVNKAKSTSVASDIKNVGVVETASGLTKSAYTKLEPTAKELSAKYKPIAEQHAASAWQSLNKIPLVNDVAKVITPTAANVSEKYNETVEQTAKEGCKASSYLPLVPTEKIAKVFKTPEPEAEPASESVVEGAVVGH</sequence>
<dbReference type="Proteomes" id="UP001055811">
    <property type="component" value="Linkage Group LG04"/>
</dbReference>
<evidence type="ECO:0000313" key="1">
    <source>
        <dbReference type="EMBL" id="KAI3752405.1"/>
    </source>
</evidence>
<organism evidence="1 2">
    <name type="scientific">Cichorium intybus</name>
    <name type="common">Chicory</name>
    <dbReference type="NCBI Taxonomy" id="13427"/>
    <lineage>
        <taxon>Eukaryota</taxon>
        <taxon>Viridiplantae</taxon>
        <taxon>Streptophyta</taxon>
        <taxon>Embryophyta</taxon>
        <taxon>Tracheophyta</taxon>
        <taxon>Spermatophyta</taxon>
        <taxon>Magnoliopsida</taxon>
        <taxon>eudicotyledons</taxon>
        <taxon>Gunneridae</taxon>
        <taxon>Pentapetalae</taxon>
        <taxon>asterids</taxon>
        <taxon>campanulids</taxon>
        <taxon>Asterales</taxon>
        <taxon>Asteraceae</taxon>
        <taxon>Cichorioideae</taxon>
        <taxon>Cichorieae</taxon>
        <taxon>Cichoriinae</taxon>
        <taxon>Cichorium</taxon>
    </lineage>
</organism>